<name>A0A1G8WLQ7_9BACI</name>
<accession>A0A1G8WLQ7</accession>
<keyword evidence="2" id="KW-1185">Reference proteome</keyword>
<dbReference type="Gene3D" id="6.20.20.10">
    <property type="match status" value="1"/>
</dbReference>
<evidence type="ECO:0000313" key="1">
    <source>
        <dbReference type="EMBL" id="SDJ78983.1"/>
    </source>
</evidence>
<dbReference type="AlphaFoldDB" id="A0A1G8WLQ7"/>
<gene>
    <name evidence="1" type="ORF">SAMN04490247_3229</name>
</gene>
<protein>
    <submittedName>
        <fullName evidence="1">Uncharacterized protein</fullName>
    </submittedName>
</protein>
<reference evidence="2" key="1">
    <citation type="submission" date="2016-10" db="EMBL/GenBank/DDBJ databases">
        <authorList>
            <person name="Varghese N."/>
            <person name="Submissions S."/>
        </authorList>
    </citation>
    <scope>NUCLEOTIDE SEQUENCE [LARGE SCALE GENOMIC DNA]</scope>
    <source>
        <strain evidence="2">DSM 4771</strain>
    </source>
</reference>
<proteinExistence type="predicted"/>
<dbReference type="Proteomes" id="UP000199225">
    <property type="component" value="Unassembled WGS sequence"/>
</dbReference>
<dbReference type="RefSeq" id="WP_093194861.1">
    <property type="nucleotide sequence ID" value="NZ_FNEV01000017.1"/>
</dbReference>
<dbReference type="EMBL" id="FNEV01000017">
    <property type="protein sequence ID" value="SDJ78983.1"/>
    <property type="molecule type" value="Genomic_DNA"/>
</dbReference>
<organism evidence="1 2">
    <name type="scientific">Salimicrobium halophilum</name>
    <dbReference type="NCBI Taxonomy" id="86666"/>
    <lineage>
        <taxon>Bacteria</taxon>
        <taxon>Bacillati</taxon>
        <taxon>Bacillota</taxon>
        <taxon>Bacilli</taxon>
        <taxon>Bacillales</taxon>
        <taxon>Bacillaceae</taxon>
        <taxon>Salimicrobium</taxon>
    </lineage>
</organism>
<evidence type="ECO:0000313" key="2">
    <source>
        <dbReference type="Proteomes" id="UP000199225"/>
    </source>
</evidence>
<sequence>MPTRQLHTLYHTCNICEGSGKYTEYNDTKASMLAAHYLTVTNQNDTEAWKQAFEETSYITECTTCHGTGTTLNEEGREMYQFLMQHA</sequence>
<dbReference type="OrthoDB" id="2971955at2"/>